<dbReference type="SMART" id="SM01354">
    <property type="entry name" value="BLVR"/>
    <property type="match status" value="1"/>
</dbReference>
<keyword evidence="4" id="KW-0813">Transport</keyword>
<feature type="region of interest" description="Disordered" evidence="10">
    <location>
        <begin position="652"/>
        <end position="671"/>
    </location>
</feature>
<feature type="compositionally biased region" description="Acidic residues" evidence="10">
    <location>
        <begin position="656"/>
        <end position="666"/>
    </location>
</feature>
<evidence type="ECO:0000313" key="12">
    <source>
        <dbReference type="EMBL" id="KAF0482052.1"/>
    </source>
</evidence>
<evidence type="ECO:0000259" key="11">
    <source>
        <dbReference type="SMART" id="SM01354"/>
    </source>
</evidence>
<dbReference type="PANTHER" id="PTHR22781:SF12">
    <property type="entry name" value="AP-3 COMPLEX SUBUNIT DELTA-1"/>
    <property type="match status" value="1"/>
</dbReference>
<feature type="compositionally biased region" description="Basic residues" evidence="10">
    <location>
        <begin position="692"/>
        <end position="701"/>
    </location>
</feature>
<dbReference type="InterPro" id="IPR010474">
    <property type="entry name" value="AP3D_dom_metazoa"/>
</dbReference>
<dbReference type="OrthoDB" id="10264595at2759"/>
<dbReference type="EMBL" id="WTPW01000767">
    <property type="protein sequence ID" value="KAF0482052.1"/>
    <property type="molecule type" value="Genomic_DNA"/>
</dbReference>
<comment type="subcellular location">
    <subcellularLocation>
        <location evidence="1">Cytoplasmic vesicle</location>
        <location evidence="1">Clathrin-coated vesicle membrane</location>
        <topology evidence="1">Peripheral membrane protein</topology>
        <orientation evidence="1">Cytoplasmic side</orientation>
    </subcellularLocation>
</comment>
<sequence>MFEKSLTDLIRGIRANKKNEQKYIAACLQEIHQEIKSNDPDIKAQAVSKLTYLQMIGYDMSWASFHVVEVMSSPKYSQKLTGYLAATQSFRQDTDVLMLTTNLLKKDLASGNHLEVGIALNGLSHIVTPDLARDLCQDLVSMLSHSRPYVRKKVVLVLYKLFLKFPEALRLSFPRLKERLDDSDPSVVCAVVNVICELARKNPKNYLSLAPQLFKLLNTSSNNWMLIKIIKLFGALTPLEPRLAKKLLPPITQQIQTTSAMSLLYECIHTVIIGEMLTSGGNSDALAAMCVSKLKIFLEDPDQNLKYVGLLALSKILPTYPKLVAENRDIILKCIDDHDISIRLRALDLVVGMVNKKNLTDIVKRLMSHLLPSNNNSESSTLPSTLLEPAYRADIINRIIFICSQNSYSNIVNFEWYIAVLVDLTYVAGVDVGELLTTQIMDVGVRVKSVRQYSVKAMQRLLSDSSLLENCQFPESNSEVLYAAAWITGEFCSYLETPTDAIGYFVQPGVTKLPHNVQAVYIQSILKVYAYWANSLTYNWDEDSKQELLRFTEMIKDKISTFCSSTDLEVQERAYNAREIFSIIHQNLSTTHETTFDVENNIYSSTNKSPSIISELYPLFFSYELNPVAPKAQKKVPVPEGLDLDAWINEPLPESENSESEEEEESYGYGYTQKFGGSGDLIFSSGSGTAIGRRRDRKSSKKGYNSEEDEETKEKRRRERNERIKNDPFYISSTGNDLSKHSKSDGLSKRVTEEIDVDSIPVVRLTMDEFIFKTDKKTSKKSKASKKEKRHSPPPVPPVIYTDIGEMPENATLSDEEKDSTKTGNNKPIWNSIPSQSSGILDVDFSGVSNVDLSTPLGADEKFPSMAVYLAPEEVRRREEERVRRRFTERRIKQTQESTSRVKKSKSEKPKSKASLEITPNTKNTENKGEQSSKSKKVSKKKRTEETEDRKKKGKKDKGKKPKKKNSISDNATLENHDNVVVDEAASIKTLVDSDDIQVLYTLSLGSSTEVKNEPPAMIADFTVRNKCSHKHPLSKLTFTFESTSDIQFDKGLIEIGELQHDEQKSVTIEFKVLGIVGAGLTVSGNIAYEIQSDEETKTNADIPIRFELPMAVFMLNIPKITPEEFKSCVTKTADFPFTGSTSIRLNASINLIEQSFQNDVTRLISMATGTHIVEQVQGAITMYGKSVQGYQVAGLAKLTVEKNIMLVENEIPGSAQNTSVRIELKCTDQAFVDGLIREIDYLFKEL</sequence>
<feature type="compositionally biased region" description="Basic and acidic residues" evidence="10">
    <location>
        <begin position="738"/>
        <end position="750"/>
    </location>
</feature>
<evidence type="ECO:0000256" key="2">
    <source>
        <dbReference type="ARBA" id="ARBA00006613"/>
    </source>
</evidence>
<evidence type="ECO:0000256" key="1">
    <source>
        <dbReference type="ARBA" id="ARBA00004145"/>
    </source>
</evidence>
<feature type="compositionally biased region" description="Basic residues" evidence="10">
    <location>
        <begin position="952"/>
        <end position="966"/>
    </location>
</feature>
<keyword evidence="6" id="KW-0653">Protein transport</keyword>
<comment type="caution">
    <text evidence="12">The sequence shown here is derived from an EMBL/GenBank/DDBJ whole genome shotgun (WGS) entry which is preliminary data.</text>
</comment>
<keyword evidence="13" id="KW-1185">Reference proteome</keyword>
<feature type="region of interest" description="Disordered" evidence="10">
    <location>
        <begin position="686"/>
        <end position="750"/>
    </location>
</feature>
<dbReference type="GO" id="GO:0030123">
    <property type="term" value="C:AP-3 adaptor complex"/>
    <property type="evidence" value="ECO:0007669"/>
    <property type="project" value="InterPro"/>
</dbReference>
<dbReference type="PANTHER" id="PTHR22781">
    <property type="entry name" value="DELTA ADAPTIN-RELATED"/>
    <property type="match status" value="1"/>
</dbReference>
<evidence type="ECO:0000256" key="10">
    <source>
        <dbReference type="SAM" id="MobiDB-lite"/>
    </source>
</evidence>
<dbReference type="GO" id="GO:0010008">
    <property type="term" value="C:endosome membrane"/>
    <property type="evidence" value="ECO:0007669"/>
    <property type="project" value="TreeGrafter"/>
</dbReference>
<protein>
    <recommendedName>
        <fullName evidence="3">AP-3 complex subunit delta</fullName>
    </recommendedName>
    <alternativeName>
        <fullName evidence="9">Adaptor-related protein complex 3 subunit delta</fullName>
    </alternativeName>
    <alternativeName>
        <fullName evidence="8">Delta-adaptin 3</fullName>
    </alternativeName>
</protein>
<dbReference type="FunFam" id="1.25.10.10:FF:000251">
    <property type="entry name" value="AP-3 complex subunit delta"/>
    <property type="match status" value="1"/>
</dbReference>
<dbReference type="Gene3D" id="1.25.10.10">
    <property type="entry name" value="Leucine-rich Repeat Variant"/>
    <property type="match status" value="1"/>
</dbReference>
<feature type="domain" description="AP-3 complex subunit delta" evidence="11">
    <location>
        <begin position="708"/>
        <end position="822"/>
    </location>
</feature>
<feature type="compositionally biased region" description="Basic and acidic residues" evidence="10">
    <location>
        <begin position="873"/>
        <end position="883"/>
    </location>
</feature>
<dbReference type="InterPro" id="IPR017105">
    <property type="entry name" value="AP3_complex_dsu"/>
</dbReference>
<evidence type="ECO:0000256" key="8">
    <source>
        <dbReference type="ARBA" id="ARBA00076742"/>
    </source>
</evidence>
<feature type="region of interest" description="Disordered" evidence="10">
    <location>
        <begin position="775"/>
        <end position="972"/>
    </location>
</feature>
<feature type="compositionally biased region" description="Polar residues" evidence="10">
    <location>
        <begin position="822"/>
        <end position="839"/>
    </location>
</feature>
<dbReference type="GO" id="GO:0006896">
    <property type="term" value="P:Golgi to vacuole transport"/>
    <property type="evidence" value="ECO:0007669"/>
    <property type="project" value="TreeGrafter"/>
</dbReference>
<evidence type="ECO:0000256" key="9">
    <source>
        <dbReference type="ARBA" id="ARBA00083145"/>
    </source>
</evidence>
<name>A0A8H4AD84_GIGMA</name>
<dbReference type="SUPFAM" id="SSF48371">
    <property type="entry name" value="ARM repeat"/>
    <property type="match status" value="1"/>
</dbReference>
<accession>A0A8H4AD84</accession>
<evidence type="ECO:0000313" key="13">
    <source>
        <dbReference type="Proteomes" id="UP000439903"/>
    </source>
</evidence>
<keyword evidence="5" id="KW-0677">Repeat</keyword>
<organism evidence="12 13">
    <name type="scientific">Gigaspora margarita</name>
    <dbReference type="NCBI Taxonomy" id="4874"/>
    <lineage>
        <taxon>Eukaryota</taxon>
        <taxon>Fungi</taxon>
        <taxon>Fungi incertae sedis</taxon>
        <taxon>Mucoromycota</taxon>
        <taxon>Glomeromycotina</taxon>
        <taxon>Glomeromycetes</taxon>
        <taxon>Diversisporales</taxon>
        <taxon>Gigasporaceae</taxon>
        <taxon>Gigaspora</taxon>
    </lineage>
</organism>
<proteinExistence type="inferred from homology"/>
<dbReference type="InterPro" id="IPR002553">
    <property type="entry name" value="Clathrin/coatomer_adapt-like_N"/>
</dbReference>
<dbReference type="GO" id="GO:0030665">
    <property type="term" value="C:clathrin-coated vesicle membrane"/>
    <property type="evidence" value="ECO:0007669"/>
    <property type="project" value="UniProtKB-SubCell"/>
</dbReference>
<dbReference type="InterPro" id="IPR011989">
    <property type="entry name" value="ARM-like"/>
</dbReference>
<gene>
    <name evidence="12" type="ORF">F8M41_023513</name>
</gene>
<dbReference type="AlphaFoldDB" id="A0A8H4AD84"/>
<dbReference type="InterPro" id="IPR016024">
    <property type="entry name" value="ARM-type_fold"/>
</dbReference>
<dbReference type="GO" id="GO:0006623">
    <property type="term" value="P:protein targeting to vacuole"/>
    <property type="evidence" value="ECO:0007669"/>
    <property type="project" value="TreeGrafter"/>
</dbReference>
<evidence type="ECO:0000256" key="4">
    <source>
        <dbReference type="ARBA" id="ARBA00022448"/>
    </source>
</evidence>
<comment type="similarity">
    <text evidence="2">Belongs to the adaptor complexes large subunit family.</text>
</comment>
<dbReference type="Pfam" id="PF01602">
    <property type="entry name" value="Adaptin_N"/>
    <property type="match status" value="1"/>
</dbReference>
<evidence type="ECO:0000256" key="7">
    <source>
        <dbReference type="ARBA" id="ARBA00023136"/>
    </source>
</evidence>
<evidence type="ECO:0000256" key="5">
    <source>
        <dbReference type="ARBA" id="ARBA00022737"/>
    </source>
</evidence>
<feature type="compositionally biased region" description="Basic residues" evidence="10">
    <location>
        <begin position="778"/>
        <end position="792"/>
    </location>
</feature>
<evidence type="ECO:0000256" key="3">
    <source>
        <dbReference type="ARBA" id="ARBA00015717"/>
    </source>
</evidence>
<keyword evidence="7" id="KW-0472">Membrane</keyword>
<evidence type="ECO:0000256" key="6">
    <source>
        <dbReference type="ARBA" id="ARBA00022927"/>
    </source>
</evidence>
<reference evidence="12 13" key="1">
    <citation type="journal article" date="2019" name="Environ. Microbiol.">
        <title>At the nexus of three kingdoms: the genome of the mycorrhizal fungus Gigaspora margarita provides insights into plant, endobacterial and fungal interactions.</title>
        <authorList>
            <person name="Venice F."/>
            <person name="Ghignone S."/>
            <person name="Salvioli di Fossalunga A."/>
            <person name="Amselem J."/>
            <person name="Novero M."/>
            <person name="Xianan X."/>
            <person name="Sedzielewska Toro K."/>
            <person name="Morin E."/>
            <person name="Lipzen A."/>
            <person name="Grigoriev I.V."/>
            <person name="Henrissat B."/>
            <person name="Martin F.M."/>
            <person name="Bonfante P."/>
        </authorList>
    </citation>
    <scope>NUCLEOTIDE SEQUENCE [LARGE SCALE GENOMIC DNA]</scope>
    <source>
        <strain evidence="12 13">BEG34</strain>
    </source>
</reference>
<dbReference type="Proteomes" id="UP000439903">
    <property type="component" value="Unassembled WGS sequence"/>
</dbReference>